<evidence type="ECO:0000313" key="2">
    <source>
        <dbReference type="Proteomes" id="UP000887159"/>
    </source>
</evidence>
<reference evidence="1" key="1">
    <citation type="submission" date="2020-08" db="EMBL/GenBank/DDBJ databases">
        <title>Multicomponent nature underlies the extraordinary mechanical properties of spider dragline silk.</title>
        <authorList>
            <person name="Kono N."/>
            <person name="Nakamura H."/>
            <person name="Mori M."/>
            <person name="Yoshida Y."/>
            <person name="Ohtoshi R."/>
            <person name="Malay A.D."/>
            <person name="Moran D.A.P."/>
            <person name="Tomita M."/>
            <person name="Numata K."/>
            <person name="Arakawa K."/>
        </authorList>
    </citation>
    <scope>NUCLEOTIDE SEQUENCE</scope>
</reference>
<accession>A0A8X6WFR9</accession>
<evidence type="ECO:0000313" key="1">
    <source>
        <dbReference type="EMBL" id="GFY33995.1"/>
    </source>
</evidence>
<keyword evidence="2" id="KW-1185">Reference proteome</keyword>
<dbReference type="Proteomes" id="UP000887159">
    <property type="component" value="Unassembled WGS sequence"/>
</dbReference>
<dbReference type="AlphaFoldDB" id="A0A8X6WFR9"/>
<protein>
    <submittedName>
        <fullName evidence="1">Uncharacterized protein</fullName>
    </submittedName>
</protein>
<proteinExistence type="predicted"/>
<organism evidence="1 2">
    <name type="scientific">Trichonephila clavipes</name>
    <name type="common">Golden silk orbweaver</name>
    <name type="synonym">Nephila clavipes</name>
    <dbReference type="NCBI Taxonomy" id="2585209"/>
    <lineage>
        <taxon>Eukaryota</taxon>
        <taxon>Metazoa</taxon>
        <taxon>Ecdysozoa</taxon>
        <taxon>Arthropoda</taxon>
        <taxon>Chelicerata</taxon>
        <taxon>Arachnida</taxon>
        <taxon>Araneae</taxon>
        <taxon>Araneomorphae</taxon>
        <taxon>Entelegynae</taxon>
        <taxon>Araneoidea</taxon>
        <taxon>Nephilidae</taxon>
        <taxon>Trichonephila</taxon>
    </lineage>
</organism>
<gene>
    <name evidence="1" type="ORF">TNCV_4597031</name>
</gene>
<comment type="caution">
    <text evidence="1">The sequence shown here is derived from an EMBL/GenBank/DDBJ whole genome shotgun (WGS) entry which is preliminary data.</text>
</comment>
<dbReference type="EMBL" id="BMAU01021418">
    <property type="protein sequence ID" value="GFY33995.1"/>
    <property type="molecule type" value="Genomic_DNA"/>
</dbReference>
<name>A0A8X6WFR9_TRICX</name>
<sequence length="220" mass="25563">MTHSNNNKLERKKKLFEPFGSPDIFTRIKIPPNWLLSSSIDWRFTLQTRKKRIPTSKTVAVKAVEPWGQILESSRFVCGSQLTTITILFLFPRCVNWCHDFVTLVYFLPYDITDHLPFCKLVQRVPSLPKRKRGPACKFVGLVEQTTLYKSSEFLFTVMFLYFSTCHGYKEMVANLWQLLFLSSHRFLVPPKTCRVQGLMYVKSVEAHSADVGVVWKFGE</sequence>